<keyword evidence="4" id="KW-1185">Reference proteome</keyword>
<feature type="compositionally biased region" description="Polar residues" evidence="1">
    <location>
        <begin position="333"/>
        <end position="355"/>
    </location>
</feature>
<evidence type="ECO:0000313" key="3">
    <source>
        <dbReference type="EMBL" id="OEH75492.1"/>
    </source>
</evidence>
<sequence>MLTPNLLSDSSSRRLRGMRCFPDDTGEPENARQQGAVGKEGEKRTAVASTASRFLPLVPQMPDAERLFRVLLRRRGFCGPAAKQKVAGWGAYIFLQNNPFGQILYMALMVGAYTEYLRRSRFYPMLSLVPAIRVVTPQNARLFCQAFPCDGLLYAEGASCRHAASTAACATIVFCALITTAFGSAIAYGAFVGASLLLFIVKEKKLFSVMLIDIETGERHRPTLTLVFRYLLGTWTELVLLFSLCVMVGIALCFFLSMHLSLLLRNKTTNEVVKYRRMLKLARALPHKPKHIDPEDEDLPVEAADATASSCAEVKVAAKGLVAAATHEDGTHRLSTPANQKPSESLRGNSRGCNSAGRQALRDACEVALLGNQTEPPRPFILTKRPEQPEIAFTRMRNRCVHKNVQGTLRLQSHADRLRRYIFLEDALHAITASRRFYDRGLTENCREVICFELFAKEHCIPLSASRQAMHRGAATGAAAPAGDYHRLLFISAQ</sequence>
<protein>
    <submittedName>
        <fullName evidence="3">Dhhc zinc finger domain-containing protein</fullName>
    </submittedName>
</protein>
<organism evidence="3 4">
    <name type="scientific">Cyclospora cayetanensis</name>
    <dbReference type="NCBI Taxonomy" id="88456"/>
    <lineage>
        <taxon>Eukaryota</taxon>
        <taxon>Sar</taxon>
        <taxon>Alveolata</taxon>
        <taxon>Apicomplexa</taxon>
        <taxon>Conoidasida</taxon>
        <taxon>Coccidia</taxon>
        <taxon>Eucoccidiorida</taxon>
        <taxon>Eimeriorina</taxon>
        <taxon>Eimeriidae</taxon>
        <taxon>Cyclospora</taxon>
    </lineage>
</organism>
<name>A0A1D3CWC8_9EIME</name>
<evidence type="ECO:0000256" key="1">
    <source>
        <dbReference type="SAM" id="MobiDB-lite"/>
    </source>
</evidence>
<dbReference type="Proteomes" id="UP000095192">
    <property type="component" value="Unassembled WGS sequence"/>
</dbReference>
<evidence type="ECO:0000313" key="4">
    <source>
        <dbReference type="Proteomes" id="UP000095192"/>
    </source>
</evidence>
<evidence type="ECO:0000256" key="2">
    <source>
        <dbReference type="SAM" id="Phobius"/>
    </source>
</evidence>
<reference evidence="3 4" key="1">
    <citation type="journal article" date="2016" name="BMC Genomics">
        <title>Comparative genomics reveals Cyclospora cayetanensis possesses coccidia-like metabolism and invasion components but unique surface antigens.</title>
        <authorList>
            <person name="Liu S."/>
            <person name="Wang L."/>
            <person name="Zheng H."/>
            <person name="Xu Z."/>
            <person name="Roellig D.M."/>
            <person name="Li N."/>
            <person name="Frace M.A."/>
            <person name="Tang K."/>
            <person name="Arrowood M.J."/>
            <person name="Moss D.M."/>
            <person name="Zhang L."/>
            <person name="Feng Y."/>
            <person name="Xiao L."/>
        </authorList>
    </citation>
    <scope>NUCLEOTIDE SEQUENCE [LARGE SCALE GENOMIC DNA]</scope>
    <source>
        <strain evidence="3 4">CHN_HEN01</strain>
    </source>
</reference>
<feature type="transmembrane region" description="Helical" evidence="2">
    <location>
        <begin position="238"/>
        <end position="264"/>
    </location>
</feature>
<dbReference type="InParanoid" id="A0A1D3CWC8"/>
<feature type="region of interest" description="Disordered" evidence="1">
    <location>
        <begin position="328"/>
        <end position="355"/>
    </location>
</feature>
<gene>
    <name evidence="3" type="ORF">cyc_05735</name>
</gene>
<comment type="caution">
    <text evidence="3">The sequence shown here is derived from an EMBL/GenBank/DDBJ whole genome shotgun (WGS) entry which is preliminary data.</text>
</comment>
<dbReference type="AlphaFoldDB" id="A0A1D3CWC8"/>
<keyword evidence="2" id="KW-0472">Membrane</keyword>
<keyword evidence="2" id="KW-1133">Transmembrane helix</keyword>
<accession>A0A1D3CWC8</accession>
<feature type="region of interest" description="Disordered" evidence="1">
    <location>
        <begin position="17"/>
        <end position="42"/>
    </location>
</feature>
<dbReference type="VEuPathDB" id="ToxoDB:cyc_05735"/>
<keyword evidence="2" id="KW-0812">Transmembrane</keyword>
<feature type="transmembrane region" description="Helical" evidence="2">
    <location>
        <begin position="170"/>
        <end position="201"/>
    </location>
</feature>
<dbReference type="EMBL" id="JROU02001713">
    <property type="protein sequence ID" value="OEH75492.1"/>
    <property type="molecule type" value="Genomic_DNA"/>
</dbReference>
<proteinExistence type="predicted"/>